<gene>
    <name evidence="1" type="ORF">UY55_C0003G0036</name>
</gene>
<dbReference type="SUPFAM" id="SSF89095">
    <property type="entry name" value="GatB/YqeY motif"/>
    <property type="match status" value="1"/>
</dbReference>
<proteinExistence type="predicted"/>
<dbReference type="AlphaFoldDB" id="A0A0G1W886"/>
<dbReference type="InterPro" id="IPR023168">
    <property type="entry name" value="GatB_Yqey_C_2"/>
</dbReference>
<dbReference type="Gene3D" id="1.10.1510.10">
    <property type="entry name" value="Uncharacterised protein YqeY/AIM41 PF09424, N-terminal domain"/>
    <property type="match status" value="1"/>
</dbReference>
<reference evidence="1 2" key="1">
    <citation type="journal article" date="2015" name="Nature">
        <title>rRNA introns, odd ribosomes, and small enigmatic genomes across a large radiation of phyla.</title>
        <authorList>
            <person name="Brown C.T."/>
            <person name="Hug L.A."/>
            <person name="Thomas B.C."/>
            <person name="Sharon I."/>
            <person name="Castelle C.J."/>
            <person name="Singh A."/>
            <person name="Wilkins M.J."/>
            <person name="Williams K.H."/>
            <person name="Banfield J.F."/>
        </authorList>
    </citation>
    <scope>NUCLEOTIDE SEQUENCE [LARGE SCALE GENOMIC DNA]</scope>
</reference>
<sequence>MLKETLNKDLIVALKSGDKEKTGTLRLVLSALHNLEIEKRGKTGKDVALTDEDVLDVLKRESRKRKEAIELYQKGGRADLAGKEEAELGIIKNYLPPEMSEEEVKKIIFEVVARVKPVGPSDFGRVMGEVMKVLKGKAEAGLVSKILKEALGRENG</sequence>
<protein>
    <recommendedName>
        <fullName evidence="3">Glutamyl-tRNA amidotransferase</fullName>
    </recommendedName>
</protein>
<dbReference type="InterPro" id="IPR019004">
    <property type="entry name" value="YqeY/Aim41"/>
</dbReference>
<organism evidence="1 2">
    <name type="scientific">Candidatus Jorgensenbacteria bacterium GW2011_GWB1_50_10</name>
    <dbReference type="NCBI Taxonomy" id="1618665"/>
    <lineage>
        <taxon>Bacteria</taxon>
        <taxon>Candidatus Joergenseniibacteriota</taxon>
    </lineage>
</organism>
<accession>A0A0G1W886</accession>
<dbReference type="InterPro" id="IPR042184">
    <property type="entry name" value="YqeY/Aim41_N"/>
</dbReference>
<evidence type="ECO:0000313" key="1">
    <source>
        <dbReference type="EMBL" id="KKW14820.1"/>
    </source>
</evidence>
<dbReference type="EMBL" id="LCQK01000003">
    <property type="protein sequence ID" value="KKW14820.1"/>
    <property type="molecule type" value="Genomic_DNA"/>
</dbReference>
<dbReference type="GO" id="GO:0016884">
    <property type="term" value="F:carbon-nitrogen ligase activity, with glutamine as amido-N-donor"/>
    <property type="evidence" value="ECO:0007669"/>
    <property type="project" value="InterPro"/>
</dbReference>
<name>A0A0G1W886_9BACT</name>
<dbReference type="STRING" id="1618665.UY55_C0003G0036"/>
<dbReference type="PANTHER" id="PTHR28055:SF1">
    <property type="entry name" value="ALTERED INHERITANCE OF MITOCHONDRIA PROTEIN 41, MITOCHONDRIAL"/>
    <property type="match status" value="1"/>
</dbReference>
<dbReference type="InterPro" id="IPR003789">
    <property type="entry name" value="Asn/Gln_tRNA_amidoTrase-B-like"/>
</dbReference>
<evidence type="ECO:0008006" key="3">
    <source>
        <dbReference type="Google" id="ProtNLM"/>
    </source>
</evidence>
<comment type="caution">
    <text evidence="1">The sequence shown here is derived from an EMBL/GenBank/DDBJ whole genome shotgun (WGS) entry which is preliminary data.</text>
</comment>
<dbReference type="Gene3D" id="1.10.10.410">
    <property type="match status" value="1"/>
</dbReference>
<dbReference type="Pfam" id="PF09424">
    <property type="entry name" value="YqeY"/>
    <property type="match status" value="1"/>
</dbReference>
<dbReference type="PANTHER" id="PTHR28055">
    <property type="entry name" value="ALTERED INHERITANCE OF MITOCHONDRIA PROTEIN 41, MITOCHONDRIAL"/>
    <property type="match status" value="1"/>
</dbReference>
<dbReference type="Proteomes" id="UP000034224">
    <property type="component" value="Unassembled WGS sequence"/>
</dbReference>
<evidence type="ECO:0000313" key="2">
    <source>
        <dbReference type="Proteomes" id="UP000034224"/>
    </source>
</evidence>